<dbReference type="Pfam" id="PF13442">
    <property type="entry name" value="Cytochrome_CBB3"/>
    <property type="match status" value="1"/>
</dbReference>
<dbReference type="PANTHER" id="PTHR33751:SF9">
    <property type="entry name" value="CYTOCHROME C4"/>
    <property type="match status" value="1"/>
</dbReference>
<keyword evidence="10" id="KW-1185">Reference proteome</keyword>
<dbReference type="SUPFAM" id="SSF46626">
    <property type="entry name" value="Cytochrome c"/>
    <property type="match status" value="1"/>
</dbReference>
<dbReference type="GO" id="GO:0020037">
    <property type="term" value="F:heme binding"/>
    <property type="evidence" value="ECO:0007669"/>
    <property type="project" value="InterPro"/>
</dbReference>
<gene>
    <name evidence="9" type="ORF">SAMN03080615_02565</name>
</gene>
<evidence type="ECO:0000256" key="1">
    <source>
        <dbReference type="ARBA" id="ARBA00022448"/>
    </source>
</evidence>
<protein>
    <submittedName>
        <fullName evidence="9">Cytochrome c553</fullName>
    </submittedName>
</protein>
<dbReference type="GO" id="GO:0046872">
    <property type="term" value="F:metal ion binding"/>
    <property type="evidence" value="ECO:0007669"/>
    <property type="project" value="UniProtKB-KW"/>
</dbReference>
<evidence type="ECO:0000256" key="2">
    <source>
        <dbReference type="ARBA" id="ARBA00022617"/>
    </source>
</evidence>
<accession>A0A1H9IHW6</accession>
<evidence type="ECO:0000256" key="5">
    <source>
        <dbReference type="ARBA" id="ARBA00023004"/>
    </source>
</evidence>
<dbReference type="Gene3D" id="1.10.760.10">
    <property type="entry name" value="Cytochrome c-like domain"/>
    <property type="match status" value="1"/>
</dbReference>
<dbReference type="GO" id="GO:0009055">
    <property type="term" value="F:electron transfer activity"/>
    <property type="evidence" value="ECO:0007669"/>
    <property type="project" value="InterPro"/>
</dbReference>
<dbReference type="OrthoDB" id="188778at2"/>
<evidence type="ECO:0000256" key="4">
    <source>
        <dbReference type="ARBA" id="ARBA00022982"/>
    </source>
</evidence>
<feature type="domain" description="Cytochrome c" evidence="8">
    <location>
        <begin position="10"/>
        <end position="106"/>
    </location>
</feature>
<organism evidence="9 10">
    <name type="scientific">Amphritea atlantica</name>
    <dbReference type="NCBI Taxonomy" id="355243"/>
    <lineage>
        <taxon>Bacteria</taxon>
        <taxon>Pseudomonadati</taxon>
        <taxon>Pseudomonadota</taxon>
        <taxon>Gammaproteobacteria</taxon>
        <taxon>Oceanospirillales</taxon>
        <taxon>Oceanospirillaceae</taxon>
        <taxon>Amphritea</taxon>
    </lineage>
</organism>
<evidence type="ECO:0000256" key="3">
    <source>
        <dbReference type="ARBA" id="ARBA00022723"/>
    </source>
</evidence>
<dbReference type="PROSITE" id="PS51007">
    <property type="entry name" value="CYTC"/>
    <property type="match status" value="1"/>
</dbReference>
<keyword evidence="5 6" id="KW-0408">Iron</keyword>
<keyword evidence="4" id="KW-0249">Electron transport</keyword>
<feature type="signal peptide" evidence="7">
    <location>
        <begin position="1"/>
        <end position="28"/>
    </location>
</feature>
<name>A0A1H9IHW6_9GAMM</name>
<dbReference type="AlphaFoldDB" id="A0A1H9IHW6"/>
<keyword evidence="7" id="KW-0732">Signal</keyword>
<dbReference type="Proteomes" id="UP000198749">
    <property type="component" value="Unassembled WGS sequence"/>
</dbReference>
<evidence type="ECO:0000256" key="6">
    <source>
        <dbReference type="PROSITE-ProRule" id="PRU00433"/>
    </source>
</evidence>
<keyword evidence="1" id="KW-0813">Transport</keyword>
<feature type="chain" id="PRO_5011559920" evidence="7">
    <location>
        <begin position="29"/>
        <end position="111"/>
    </location>
</feature>
<dbReference type="STRING" id="355243.SAMN03080615_02565"/>
<dbReference type="PANTHER" id="PTHR33751">
    <property type="entry name" value="CBB3-TYPE CYTOCHROME C OXIDASE SUBUNIT FIXP"/>
    <property type="match status" value="1"/>
</dbReference>
<reference evidence="10" key="1">
    <citation type="submission" date="2016-10" db="EMBL/GenBank/DDBJ databases">
        <authorList>
            <person name="Varghese N."/>
            <person name="Submissions S."/>
        </authorList>
    </citation>
    <scope>NUCLEOTIDE SEQUENCE [LARGE SCALE GENOMIC DNA]</scope>
    <source>
        <strain evidence="10">DSM 18887</strain>
    </source>
</reference>
<evidence type="ECO:0000256" key="7">
    <source>
        <dbReference type="SAM" id="SignalP"/>
    </source>
</evidence>
<dbReference type="InterPro" id="IPR009056">
    <property type="entry name" value="Cyt_c-like_dom"/>
</dbReference>
<dbReference type="InterPro" id="IPR036909">
    <property type="entry name" value="Cyt_c-like_dom_sf"/>
</dbReference>
<evidence type="ECO:0000313" key="9">
    <source>
        <dbReference type="EMBL" id="SEQ74062.1"/>
    </source>
</evidence>
<proteinExistence type="predicted"/>
<evidence type="ECO:0000259" key="8">
    <source>
        <dbReference type="PROSITE" id="PS51007"/>
    </source>
</evidence>
<sequence length="111" mass="12121">MRVSSTITFGKLLIAPAVFILSIHSAIAEDQTVNRMIASQCAQCHGTNGYARGSYPDLGGDEAKDLADHLYDMKGEDRPSGIMDHQALGYTDDQIRRIAQYYSILPENGGD</sequence>
<dbReference type="InterPro" id="IPR050597">
    <property type="entry name" value="Cytochrome_c_Oxidase_Subunit"/>
</dbReference>
<evidence type="ECO:0000313" key="10">
    <source>
        <dbReference type="Proteomes" id="UP000198749"/>
    </source>
</evidence>
<keyword evidence="3 6" id="KW-0479">Metal-binding</keyword>
<dbReference type="EMBL" id="FOGB01000007">
    <property type="protein sequence ID" value="SEQ74062.1"/>
    <property type="molecule type" value="Genomic_DNA"/>
</dbReference>
<keyword evidence="2 6" id="KW-0349">Heme</keyword>